<sequence length="198" mass="23042">MRRYTLGTLIIGLLVALSSCSTFRNTVETSGLPYDKRQRYERFAFIRQTDSLHNEIDVPFRRSVEQVVTAQLAYRGYKHDPSHPDFMVVFHRFDKTTDIDLVDLEATWRLINAGMQENELTVRNGVIRPHRLAKGSVLLQVYDVEQNKLIWQGYTNRSKRVAHAVDEPDKQARYLVQMVIDNFPFHAVPPTRNMAHAR</sequence>
<keyword evidence="1" id="KW-0732">Signal</keyword>
<evidence type="ECO:0000313" key="4">
    <source>
        <dbReference type="Proteomes" id="UP000664795"/>
    </source>
</evidence>
<comment type="caution">
    <text evidence="3">The sequence shown here is derived from an EMBL/GenBank/DDBJ whole genome shotgun (WGS) entry which is preliminary data.</text>
</comment>
<dbReference type="AlphaFoldDB" id="A0A939K2L7"/>
<dbReference type="Gene3D" id="3.30.160.670">
    <property type="match status" value="1"/>
</dbReference>
<accession>A0A939K2L7</accession>
<feature type="domain" description="DUF4136" evidence="2">
    <location>
        <begin position="38"/>
        <end position="184"/>
    </location>
</feature>
<evidence type="ECO:0000256" key="1">
    <source>
        <dbReference type="SAM" id="SignalP"/>
    </source>
</evidence>
<protein>
    <submittedName>
        <fullName evidence="3">DUF4136 domain-containing protein</fullName>
    </submittedName>
</protein>
<feature type="chain" id="PRO_5036876004" evidence="1">
    <location>
        <begin position="25"/>
        <end position="198"/>
    </location>
</feature>
<dbReference type="EMBL" id="JAFMYU010000028">
    <property type="protein sequence ID" value="MBO0934211.1"/>
    <property type="molecule type" value="Genomic_DNA"/>
</dbReference>
<organism evidence="3 4">
    <name type="scientific">Fibrella aquatilis</name>
    <dbReference type="NCBI Taxonomy" id="2817059"/>
    <lineage>
        <taxon>Bacteria</taxon>
        <taxon>Pseudomonadati</taxon>
        <taxon>Bacteroidota</taxon>
        <taxon>Cytophagia</taxon>
        <taxon>Cytophagales</taxon>
        <taxon>Spirosomataceae</taxon>
        <taxon>Fibrella</taxon>
    </lineage>
</organism>
<gene>
    <name evidence="3" type="ORF">J2I48_24605</name>
</gene>
<dbReference type="Proteomes" id="UP000664795">
    <property type="component" value="Unassembled WGS sequence"/>
</dbReference>
<keyword evidence="4" id="KW-1185">Reference proteome</keyword>
<name>A0A939K2L7_9BACT</name>
<feature type="signal peptide" evidence="1">
    <location>
        <begin position="1"/>
        <end position="24"/>
    </location>
</feature>
<dbReference type="RefSeq" id="WP_207338176.1">
    <property type="nucleotide sequence ID" value="NZ_JAFMYU010000028.1"/>
</dbReference>
<dbReference type="InterPro" id="IPR025411">
    <property type="entry name" value="DUF4136"/>
</dbReference>
<dbReference type="Pfam" id="PF13590">
    <property type="entry name" value="DUF4136"/>
    <property type="match status" value="1"/>
</dbReference>
<evidence type="ECO:0000259" key="2">
    <source>
        <dbReference type="Pfam" id="PF13590"/>
    </source>
</evidence>
<proteinExistence type="predicted"/>
<evidence type="ECO:0000313" key="3">
    <source>
        <dbReference type="EMBL" id="MBO0934211.1"/>
    </source>
</evidence>
<reference evidence="3 4" key="1">
    <citation type="submission" date="2021-03" db="EMBL/GenBank/DDBJ databases">
        <title>Fibrella sp. HMF5036 genome sequencing and assembly.</title>
        <authorList>
            <person name="Kang H."/>
            <person name="Kim H."/>
            <person name="Bae S."/>
            <person name="Joh K."/>
        </authorList>
    </citation>
    <scope>NUCLEOTIDE SEQUENCE [LARGE SCALE GENOMIC DNA]</scope>
    <source>
        <strain evidence="3 4">HMF5036</strain>
    </source>
</reference>
<dbReference type="PROSITE" id="PS51257">
    <property type="entry name" value="PROKAR_LIPOPROTEIN"/>
    <property type="match status" value="1"/>
</dbReference>